<dbReference type="GO" id="GO:0008168">
    <property type="term" value="F:methyltransferase activity"/>
    <property type="evidence" value="ECO:0007669"/>
    <property type="project" value="UniProtKB-KW"/>
</dbReference>
<sequence>MKKVRDSMVNTKVLKTLKKIIRLPFNTIGLELIKKRQKGRNDYSMQQPSWQERLQHAKDLGFSAQVIFDGGAFNGLWTKDVSQIFPGSQIVLFEPNPYVQDIIIDNISDLKPSPIVLNIALGESCGNSTLNIWNDDASDSGASLLNHVRGQSQRAIKVKVDSLDNIAQKLKLNPNLIKLDLQGGELLALKGGRKVLNYAEFAIIEFGCLEAYRSRPTPRDILDIMYEKGFCLYDIVGCHYRPYDRALTGGDFFFVKNSSILRKYKGYE</sequence>
<dbReference type="InterPro" id="IPR029063">
    <property type="entry name" value="SAM-dependent_MTases_sf"/>
</dbReference>
<proteinExistence type="predicted"/>
<evidence type="ECO:0000259" key="1">
    <source>
        <dbReference type="Pfam" id="PF05050"/>
    </source>
</evidence>
<dbReference type="SUPFAM" id="SSF53335">
    <property type="entry name" value="S-adenosyl-L-methionine-dependent methyltransferases"/>
    <property type="match status" value="1"/>
</dbReference>
<dbReference type="NCBIfam" id="TIGR01444">
    <property type="entry name" value="fkbM_fam"/>
    <property type="match status" value="1"/>
</dbReference>
<dbReference type="EMBL" id="JBHPBY010000166">
    <property type="protein sequence ID" value="MFC1851218.1"/>
    <property type="molecule type" value="Genomic_DNA"/>
</dbReference>
<gene>
    <name evidence="2" type="ORF">ACFL27_13565</name>
</gene>
<keyword evidence="3" id="KW-1185">Reference proteome</keyword>
<reference evidence="2 3" key="1">
    <citation type="submission" date="2024-09" db="EMBL/GenBank/DDBJ databases">
        <title>Laminarin stimulates single cell rates of sulfate reduction while oxygen inhibits transcriptomic activity in coastal marine sediment.</title>
        <authorList>
            <person name="Lindsay M."/>
            <person name="Orcutt B."/>
            <person name="Emerson D."/>
            <person name="Stepanauskas R."/>
            <person name="D'Angelo T."/>
        </authorList>
    </citation>
    <scope>NUCLEOTIDE SEQUENCE [LARGE SCALE GENOMIC DNA]</scope>
    <source>
        <strain evidence="2">SAG AM-311-K15</strain>
    </source>
</reference>
<dbReference type="Proteomes" id="UP001594351">
    <property type="component" value="Unassembled WGS sequence"/>
</dbReference>
<accession>A0ABV6YYT5</accession>
<dbReference type="PANTHER" id="PTHR36973">
    <property type="entry name" value="SLL1456 PROTEIN-RELATED"/>
    <property type="match status" value="1"/>
</dbReference>
<protein>
    <submittedName>
        <fullName evidence="2">FkbM family methyltransferase</fullName>
    </submittedName>
</protein>
<evidence type="ECO:0000313" key="3">
    <source>
        <dbReference type="Proteomes" id="UP001594351"/>
    </source>
</evidence>
<dbReference type="Gene3D" id="3.40.50.150">
    <property type="entry name" value="Vaccinia Virus protein VP39"/>
    <property type="match status" value="1"/>
</dbReference>
<comment type="caution">
    <text evidence="2">The sequence shown here is derived from an EMBL/GenBank/DDBJ whole genome shotgun (WGS) entry which is preliminary data.</text>
</comment>
<feature type="domain" description="Methyltransferase FkbM" evidence="1">
    <location>
        <begin position="70"/>
        <end position="230"/>
    </location>
</feature>
<dbReference type="Pfam" id="PF05050">
    <property type="entry name" value="Methyltransf_21"/>
    <property type="match status" value="1"/>
</dbReference>
<dbReference type="InterPro" id="IPR006342">
    <property type="entry name" value="FkbM_mtfrase"/>
</dbReference>
<keyword evidence="2" id="KW-0489">Methyltransferase</keyword>
<dbReference type="GO" id="GO:0032259">
    <property type="term" value="P:methylation"/>
    <property type="evidence" value="ECO:0007669"/>
    <property type="project" value="UniProtKB-KW"/>
</dbReference>
<keyword evidence="2" id="KW-0808">Transferase</keyword>
<dbReference type="PANTHER" id="PTHR36973:SF4">
    <property type="entry name" value="NODULATION PROTEIN"/>
    <property type="match status" value="1"/>
</dbReference>
<evidence type="ECO:0000313" key="2">
    <source>
        <dbReference type="EMBL" id="MFC1851218.1"/>
    </source>
</evidence>
<name>A0ABV6YYT5_UNCC1</name>
<dbReference type="InterPro" id="IPR053188">
    <property type="entry name" value="FkbM_Methyltransferase"/>
</dbReference>
<organism evidence="2 3">
    <name type="scientific">candidate division CSSED10-310 bacterium</name>
    <dbReference type="NCBI Taxonomy" id="2855610"/>
    <lineage>
        <taxon>Bacteria</taxon>
        <taxon>Bacteria division CSSED10-310</taxon>
    </lineage>
</organism>